<gene>
    <name evidence="2" type="ORF">FYK55_01415</name>
</gene>
<feature type="transmembrane region" description="Helical" evidence="1">
    <location>
        <begin position="12"/>
        <end position="34"/>
    </location>
</feature>
<organism evidence="2 3">
    <name type="scientific">Roseiconus nitratireducens</name>
    <dbReference type="NCBI Taxonomy" id="2605748"/>
    <lineage>
        <taxon>Bacteria</taxon>
        <taxon>Pseudomonadati</taxon>
        <taxon>Planctomycetota</taxon>
        <taxon>Planctomycetia</taxon>
        <taxon>Pirellulales</taxon>
        <taxon>Pirellulaceae</taxon>
        <taxon>Roseiconus</taxon>
    </lineage>
</organism>
<name>A0A5M6DI23_9BACT</name>
<accession>A0A5M6DI23</accession>
<feature type="transmembrane region" description="Helical" evidence="1">
    <location>
        <begin position="140"/>
        <end position="159"/>
    </location>
</feature>
<proteinExistence type="predicted"/>
<comment type="caution">
    <text evidence="2">The sequence shown here is derived from an EMBL/GenBank/DDBJ whole genome shotgun (WGS) entry which is preliminary data.</text>
</comment>
<sequence length="211" mass="23036">MNRKPFSLSVLKLLVSVWWWGLIVSGIVAGLWIAGTPADQLEWGLVGYASDIDTSALQAEGRDGQSVNVQFDGPARIKLLFPNSTNVGNSHFGPKAMILFFLGLAFAACIYFVKQLRDIVRTIDQNDPFVAENARRMRTIGVLILVFAFVKGIAQLAISGIADSMVTPTGFNLNGRLEFPVGLIAVALAVIVLSEVFRHGSRMREEQSLTI</sequence>
<dbReference type="Proteomes" id="UP000324479">
    <property type="component" value="Unassembled WGS sequence"/>
</dbReference>
<evidence type="ECO:0000256" key="1">
    <source>
        <dbReference type="SAM" id="Phobius"/>
    </source>
</evidence>
<keyword evidence="1" id="KW-0472">Membrane</keyword>
<keyword evidence="1" id="KW-1133">Transmembrane helix</keyword>
<dbReference type="Pfam" id="PF11188">
    <property type="entry name" value="DUF2975"/>
    <property type="match status" value="1"/>
</dbReference>
<reference evidence="2 3" key="1">
    <citation type="submission" date="2019-08" db="EMBL/GenBank/DDBJ databases">
        <authorList>
            <person name="Dhanesh K."/>
            <person name="Kumar G."/>
            <person name="Sasikala C."/>
            <person name="Venkata Ramana C."/>
        </authorList>
    </citation>
    <scope>NUCLEOTIDE SEQUENCE [LARGE SCALE GENOMIC DNA]</scope>
    <source>
        <strain evidence="2 3">JC645</strain>
    </source>
</reference>
<keyword evidence="3" id="KW-1185">Reference proteome</keyword>
<dbReference type="EMBL" id="VWOX01000001">
    <property type="protein sequence ID" value="KAA5547103.1"/>
    <property type="molecule type" value="Genomic_DNA"/>
</dbReference>
<dbReference type="AlphaFoldDB" id="A0A5M6DI23"/>
<dbReference type="InterPro" id="IPR021354">
    <property type="entry name" value="DUF2975"/>
</dbReference>
<keyword evidence="1" id="KW-0812">Transmembrane</keyword>
<evidence type="ECO:0000313" key="3">
    <source>
        <dbReference type="Proteomes" id="UP000324479"/>
    </source>
</evidence>
<evidence type="ECO:0000313" key="2">
    <source>
        <dbReference type="EMBL" id="KAA5547103.1"/>
    </source>
</evidence>
<protein>
    <submittedName>
        <fullName evidence="2">DUF2975 domain-containing protein</fullName>
    </submittedName>
</protein>
<dbReference type="RefSeq" id="WP_150074211.1">
    <property type="nucleotide sequence ID" value="NZ_VWOX01000001.1"/>
</dbReference>
<feature type="transmembrane region" description="Helical" evidence="1">
    <location>
        <begin position="96"/>
        <end position="113"/>
    </location>
</feature>
<feature type="transmembrane region" description="Helical" evidence="1">
    <location>
        <begin position="179"/>
        <end position="197"/>
    </location>
</feature>